<comment type="subcellular location">
    <subcellularLocation>
        <location evidence="8 9">Cytoplasm</location>
    </subcellularLocation>
</comment>
<feature type="binding site" evidence="8">
    <location>
        <position position="173"/>
    </location>
    <ligand>
        <name>substrate</name>
    </ligand>
</feature>
<sequence length="256" mass="27943">MKHKLVIANWKMNGDFSSNFSLLKSIVAFADKPQNTQIAVCPPFVYLSQVYDLLESSPIALGAQNVGFAEKGAYTGETSASMLQEFACQYVLVGHSERRTLFKESDEHIAEKIKLAVAHNQTPVLCIGETLEERASNETQTVILSQIKTIIDKVGSEVFKSVVIAYEPIWAIGTGQTATAEQAQQIHALIRAYLRSLEPILFDEMTILYGGSVNENNADELFAQNDIDGFLVGGASLKAASFEKICFAGQAVLETA</sequence>
<evidence type="ECO:0000313" key="11">
    <source>
        <dbReference type="Proteomes" id="UP000244441"/>
    </source>
</evidence>
<comment type="similarity">
    <text evidence="3 8 9">Belongs to the triosephosphate isomerase family.</text>
</comment>
<dbReference type="GO" id="GO:0005829">
    <property type="term" value="C:cytosol"/>
    <property type="evidence" value="ECO:0007669"/>
    <property type="project" value="TreeGrafter"/>
</dbReference>
<dbReference type="PANTHER" id="PTHR21139">
    <property type="entry name" value="TRIOSEPHOSPHATE ISOMERASE"/>
    <property type="match status" value="1"/>
</dbReference>
<dbReference type="EMBL" id="CP026604">
    <property type="protein sequence ID" value="AWB66154.1"/>
    <property type="molecule type" value="Genomic_DNA"/>
</dbReference>
<feature type="binding site" evidence="8">
    <location>
        <position position="212"/>
    </location>
    <ligand>
        <name>substrate</name>
    </ligand>
</feature>
<dbReference type="AlphaFoldDB" id="A0A2S0VPM1"/>
<evidence type="ECO:0000256" key="4">
    <source>
        <dbReference type="ARBA" id="ARBA00022432"/>
    </source>
</evidence>
<dbReference type="CDD" id="cd00311">
    <property type="entry name" value="TIM"/>
    <property type="match status" value="1"/>
</dbReference>
<keyword evidence="6 8" id="KW-0324">Glycolysis</keyword>
<reference evidence="10 11" key="1">
    <citation type="submission" date="2018-01" db="EMBL/GenBank/DDBJ databases">
        <title>Genome sequence of a Cantenovulum-like bacteria.</title>
        <authorList>
            <person name="Tan W.R."/>
            <person name="Lau N.-S."/>
            <person name="Go F."/>
            <person name="Amirul A.-A.A."/>
        </authorList>
    </citation>
    <scope>NUCLEOTIDE SEQUENCE [LARGE SCALE GENOMIC DNA]</scope>
    <source>
        <strain evidence="10 11">CCB-QB4</strain>
    </source>
</reference>
<protein>
    <recommendedName>
        <fullName evidence="8 9">Triosephosphate isomerase</fullName>
        <shortName evidence="8">TIM</shortName>
        <shortName evidence="8">TPI</shortName>
        <ecNumber evidence="8 9">5.3.1.1</ecNumber>
    </recommendedName>
    <alternativeName>
        <fullName evidence="8">Triose-phosphate isomerase</fullName>
    </alternativeName>
</protein>
<dbReference type="EC" id="5.3.1.1" evidence="8 9"/>
<comment type="pathway">
    <text evidence="2">Carbohydrate metabolism; erythritol degradation.</text>
</comment>
<dbReference type="UniPathway" id="UPA00109">
    <property type="reaction ID" value="UER00189"/>
</dbReference>
<proteinExistence type="inferred from homology"/>
<comment type="pathway">
    <text evidence="1 8 9">Carbohydrate degradation; glycolysis; D-glyceraldehyde 3-phosphate from glycerone phosphate: step 1/1.</text>
</comment>
<dbReference type="NCBIfam" id="TIGR00419">
    <property type="entry name" value="tim"/>
    <property type="match status" value="1"/>
</dbReference>
<feature type="active site" description="Electrophile" evidence="8">
    <location>
        <position position="95"/>
    </location>
</feature>
<feature type="binding site" evidence="8">
    <location>
        <begin position="233"/>
        <end position="234"/>
    </location>
    <ligand>
        <name>substrate</name>
    </ligand>
</feature>
<comment type="function">
    <text evidence="8">Involved in the gluconeogenesis. Catalyzes stereospecifically the conversion of dihydroxyacetone phosphate (DHAP) to D-glyceraldehyde-3-phosphate (G3P).</text>
</comment>
<keyword evidence="7 8" id="KW-0413">Isomerase</keyword>
<dbReference type="PROSITE" id="PS00171">
    <property type="entry name" value="TIM_1"/>
    <property type="match status" value="1"/>
</dbReference>
<dbReference type="HAMAP" id="MF_00147_B">
    <property type="entry name" value="TIM_B"/>
    <property type="match status" value="1"/>
</dbReference>
<keyword evidence="5 8" id="KW-0963">Cytoplasm</keyword>
<dbReference type="GO" id="GO:0004807">
    <property type="term" value="F:triose-phosphate isomerase activity"/>
    <property type="evidence" value="ECO:0007669"/>
    <property type="project" value="UniProtKB-UniRule"/>
</dbReference>
<dbReference type="UniPathway" id="UPA00138"/>
<dbReference type="InterPro" id="IPR013785">
    <property type="entry name" value="Aldolase_TIM"/>
</dbReference>
<dbReference type="PROSITE" id="PS51440">
    <property type="entry name" value="TIM_2"/>
    <property type="match status" value="1"/>
</dbReference>
<keyword evidence="11" id="KW-1185">Reference proteome</keyword>
<comment type="pathway">
    <text evidence="8 9">Carbohydrate biosynthesis; gluconeogenesis.</text>
</comment>
<dbReference type="RefSeq" id="WP_108602226.1">
    <property type="nucleotide sequence ID" value="NZ_CP026604.1"/>
</dbReference>
<dbReference type="Gene3D" id="3.20.20.70">
    <property type="entry name" value="Aldolase class I"/>
    <property type="match status" value="1"/>
</dbReference>
<dbReference type="InterPro" id="IPR000652">
    <property type="entry name" value="Triosephosphate_isomerase"/>
</dbReference>
<evidence type="ECO:0000313" key="10">
    <source>
        <dbReference type="EMBL" id="AWB66154.1"/>
    </source>
</evidence>
<dbReference type="Proteomes" id="UP000244441">
    <property type="component" value="Chromosome"/>
</dbReference>
<evidence type="ECO:0000256" key="3">
    <source>
        <dbReference type="ARBA" id="ARBA00007422"/>
    </source>
</evidence>
<dbReference type="GO" id="GO:0046166">
    <property type="term" value="P:glyceraldehyde-3-phosphate biosynthetic process"/>
    <property type="evidence" value="ECO:0007669"/>
    <property type="project" value="TreeGrafter"/>
</dbReference>
<evidence type="ECO:0000256" key="5">
    <source>
        <dbReference type="ARBA" id="ARBA00022490"/>
    </source>
</evidence>
<dbReference type="GO" id="GO:0006096">
    <property type="term" value="P:glycolytic process"/>
    <property type="evidence" value="ECO:0007669"/>
    <property type="project" value="UniProtKB-UniRule"/>
</dbReference>
<dbReference type="InterPro" id="IPR035990">
    <property type="entry name" value="TIM_sf"/>
</dbReference>
<dbReference type="InterPro" id="IPR022896">
    <property type="entry name" value="TrioseP_Isoase_bac/euk"/>
</dbReference>
<dbReference type="KEGG" id="cate:C2869_06760"/>
<dbReference type="FunFam" id="3.20.20.70:FF:000016">
    <property type="entry name" value="Triosephosphate isomerase"/>
    <property type="match status" value="1"/>
</dbReference>
<evidence type="ECO:0000256" key="1">
    <source>
        <dbReference type="ARBA" id="ARBA00004680"/>
    </source>
</evidence>
<organism evidence="10 11">
    <name type="scientific">Saccharobesus litoralis</name>
    <dbReference type="NCBI Taxonomy" id="2172099"/>
    <lineage>
        <taxon>Bacteria</taxon>
        <taxon>Pseudomonadati</taxon>
        <taxon>Pseudomonadota</taxon>
        <taxon>Gammaproteobacteria</taxon>
        <taxon>Alteromonadales</taxon>
        <taxon>Alteromonadaceae</taxon>
        <taxon>Saccharobesus</taxon>
    </lineage>
</organism>
<gene>
    <name evidence="8" type="primary">tpiA</name>
    <name evidence="10" type="ORF">C2869_06760</name>
</gene>
<evidence type="ECO:0000256" key="6">
    <source>
        <dbReference type="ARBA" id="ARBA00023152"/>
    </source>
</evidence>
<dbReference type="InterPro" id="IPR020861">
    <property type="entry name" value="Triosephosphate_isomerase_AS"/>
</dbReference>
<dbReference type="SUPFAM" id="SSF51351">
    <property type="entry name" value="Triosephosphate isomerase (TIM)"/>
    <property type="match status" value="1"/>
</dbReference>
<comment type="subunit">
    <text evidence="8 9">Homodimer.</text>
</comment>
<dbReference type="Pfam" id="PF00121">
    <property type="entry name" value="TIM"/>
    <property type="match status" value="1"/>
</dbReference>
<name>A0A2S0VPM1_9ALTE</name>
<comment type="catalytic activity">
    <reaction evidence="8 9">
        <text>D-glyceraldehyde 3-phosphate = dihydroxyacetone phosphate</text>
        <dbReference type="Rhea" id="RHEA:18585"/>
        <dbReference type="ChEBI" id="CHEBI:57642"/>
        <dbReference type="ChEBI" id="CHEBI:59776"/>
        <dbReference type="EC" id="5.3.1.1"/>
    </reaction>
</comment>
<dbReference type="GO" id="GO:0019563">
    <property type="term" value="P:glycerol catabolic process"/>
    <property type="evidence" value="ECO:0007669"/>
    <property type="project" value="TreeGrafter"/>
</dbReference>
<feature type="binding site" evidence="8">
    <location>
        <begin position="9"/>
        <end position="11"/>
    </location>
    <ligand>
        <name>substrate</name>
    </ligand>
</feature>
<feature type="active site" description="Proton acceptor" evidence="8">
    <location>
        <position position="167"/>
    </location>
</feature>
<dbReference type="GO" id="GO:0006094">
    <property type="term" value="P:gluconeogenesis"/>
    <property type="evidence" value="ECO:0007669"/>
    <property type="project" value="UniProtKB-UniRule"/>
</dbReference>
<keyword evidence="4 8" id="KW-0312">Gluconeogenesis</keyword>
<accession>A0A2S0VPM1</accession>
<dbReference type="OrthoDB" id="9809429at2"/>
<evidence type="ECO:0000256" key="9">
    <source>
        <dbReference type="RuleBase" id="RU363013"/>
    </source>
</evidence>
<evidence type="ECO:0000256" key="7">
    <source>
        <dbReference type="ARBA" id="ARBA00023235"/>
    </source>
</evidence>
<evidence type="ECO:0000256" key="2">
    <source>
        <dbReference type="ARBA" id="ARBA00004939"/>
    </source>
</evidence>
<dbReference type="PANTHER" id="PTHR21139:SF42">
    <property type="entry name" value="TRIOSEPHOSPHATE ISOMERASE"/>
    <property type="match status" value="1"/>
</dbReference>
<evidence type="ECO:0000256" key="8">
    <source>
        <dbReference type="HAMAP-Rule" id="MF_00147"/>
    </source>
</evidence>